<feature type="domain" description="Aminoglycoside phosphotransferase" evidence="1">
    <location>
        <begin position="381"/>
        <end position="426"/>
    </location>
</feature>
<dbReference type="SUPFAM" id="SSF53448">
    <property type="entry name" value="Nucleotide-diphospho-sugar transferases"/>
    <property type="match status" value="1"/>
</dbReference>
<reference evidence="2 3" key="1">
    <citation type="journal article" date="2016" name="Nat. Commun.">
        <title>Thousands of microbial genomes shed light on interconnected biogeochemical processes in an aquifer system.</title>
        <authorList>
            <person name="Anantharaman K."/>
            <person name="Brown C.T."/>
            <person name="Hug L.A."/>
            <person name="Sharon I."/>
            <person name="Castelle C.J."/>
            <person name="Probst A.J."/>
            <person name="Thomas B.C."/>
            <person name="Singh A."/>
            <person name="Wilkins M.J."/>
            <person name="Karaoz U."/>
            <person name="Brodie E.L."/>
            <person name="Williams K.H."/>
            <person name="Hubbard S.S."/>
            <person name="Banfield J.F."/>
        </authorList>
    </citation>
    <scope>NUCLEOTIDE SEQUENCE [LARGE SCALE GENOMIC DNA]</scope>
</reference>
<dbReference type="InterPro" id="IPR029044">
    <property type="entry name" value="Nucleotide-diphossugar_trans"/>
</dbReference>
<dbReference type="Pfam" id="PF01636">
    <property type="entry name" value="APH"/>
    <property type="match status" value="1"/>
</dbReference>
<organism evidence="2 3">
    <name type="scientific">Candidatus Kaiserbacteria bacterium RIFCSPLOWO2_01_FULL_53_17</name>
    <dbReference type="NCBI Taxonomy" id="1798511"/>
    <lineage>
        <taxon>Bacteria</taxon>
        <taxon>Candidatus Kaiseribacteriota</taxon>
    </lineage>
</organism>
<dbReference type="EMBL" id="MFLY01000036">
    <property type="protein sequence ID" value="OGG72657.1"/>
    <property type="molecule type" value="Genomic_DNA"/>
</dbReference>
<dbReference type="AlphaFoldDB" id="A0A1F6EG76"/>
<proteinExistence type="predicted"/>
<evidence type="ECO:0000259" key="1">
    <source>
        <dbReference type="Pfam" id="PF01636"/>
    </source>
</evidence>
<evidence type="ECO:0000313" key="2">
    <source>
        <dbReference type="EMBL" id="OGG72657.1"/>
    </source>
</evidence>
<gene>
    <name evidence="2" type="ORF">A3A38_00260</name>
</gene>
<protein>
    <recommendedName>
        <fullName evidence="1">Aminoglycoside phosphotransferase domain-containing protein</fullName>
    </recommendedName>
</protein>
<dbReference type="InterPro" id="IPR002575">
    <property type="entry name" value="Aminoglycoside_PTrfase"/>
</dbReference>
<accession>A0A1F6EG76</accession>
<name>A0A1F6EG76_9BACT</name>
<comment type="caution">
    <text evidence="2">The sequence shown here is derived from an EMBL/GenBank/DDBJ whole genome shotgun (WGS) entry which is preliminary data.</text>
</comment>
<dbReference type="SUPFAM" id="SSF56112">
    <property type="entry name" value="Protein kinase-like (PK-like)"/>
    <property type="match status" value="1"/>
</dbReference>
<dbReference type="InterPro" id="IPR011009">
    <property type="entry name" value="Kinase-like_dom_sf"/>
</dbReference>
<dbReference type="Proteomes" id="UP000177306">
    <property type="component" value="Unassembled WGS sequence"/>
</dbReference>
<dbReference type="Gene3D" id="3.90.550.10">
    <property type="entry name" value="Spore Coat Polysaccharide Biosynthesis Protein SpsA, Chain A"/>
    <property type="match status" value="1"/>
</dbReference>
<evidence type="ECO:0000313" key="3">
    <source>
        <dbReference type="Proteomes" id="UP000177306"/>
    </source>
</evidence>
<sequence length="521" mass="59581">MNNTVLITTSGVGERLGDLTKYTNKALVRIGTKPAISHIIESYPTGTRFVVTLGYFGEQVRDFLSLAYPKLNIKYVNVNPFVGPGSSLGQSMLQAKSVLQRPFIYHASDTLVSDPIPTPKRNWIGVYRGSDTSHYASWTMQEGTLRFHEKGAIGADFIHIGLVGVHDFKKFWKTLGQLIDENPDNDSLNDAKVLARIIESGESVEIIEFPSWRDIGNVVALRQALGKKDPEVLYKPEEAIFLFDTFVIKFFANAEVAAHRAERAKLLKGFVPRLEGLRGNFYRYTYVQGEAYPDVVNTRDFKKYLSWAQKDFWGKPLREVDDKKFKEVCRAFYEDKTKARVEKFFAQSGLHDTVHVINGESVPTLEKMLAQVDFKELSKGLQSRFHGDFVLDNVIRTKDGYCLVDWRQDFGGLLTVGDRYYDLAKLNHNLTVNHEIINRNLFTVDAKGKNILCTIMRPSSLVECREVFRSFLDKNKYDASKVDILTAIIWLNMAPLHHHPFNLFLYYFGKLHLWRALQAKK</sequence>